<dbReference type="EMBL" id="BGZK01000403">
    <property type="protein sequence ID" value="GBP41661.1"/>
    <property type="molecule type" value="Genomic_DNA"/>
</dbReference>
<gene>
    <name evidence="1" type="ORF">EVAR_31978_1</name>
</gene>
<evidence type="ECO:0000313" key="1">
    <source>
        <dbReference type="EMBL" id="GBP41661.1"/>
    </source>
</evidence>
<keyword evidence="2" id="KW-1185">Reference proteome</keyword>
<comment type="caution">
    <text evidence="1">The sequence shown here is derived from an EMBL/GenBank/DDBJ whole genome shotgun (WGS) entry which is preliminary data.</text>
</comment>
<sequence>MNIALCSRHPPLPVDIKIKYSLPLLCLHVRHPAPETSRDLLRQEQLYRLQIMLLLRSRHNPVHYSVKTCRTASQAHCRVRPNRMRTGAGEACRTPTQTVAHTTGQFNFPGGCVDGIRKKVSCYPETNKMLTASN</sequence>
<protein>
    <submittedName>
        <fullName evidence="1">Uncharacterized protein</fullName>
    </submittedName>
</protein>
<dbReference type="AlphaFoldDB" id="A0A4C1VSJ7"/>
<name>A0A4C1VSJ7_EUMVA</name>
<reference evidence="1 2" key="1">
    <citation type="journal article" date="2019" name="Commun. Biol.">
        <title>The bagworm genome reveals a unique fibroin gene that provides high tensile strength.</title>
        <authorList>
            <person name="Kono N."/>
            <person name="Nakamura H."/>
            <person name="Ohtoshi R."/>
            <person name="Tomita M."/>
            <person name="Numata K."/>
            <person name="Arakawa K."/>
        </authorList>
    </citation>
    <scope>NUCLEOTIDE SEQUENCE [LARGE SCALE GENOMIC DNA]</scope>
</reference>
<evidence type="ECO:0000313" key="2">
    <source>
        <dbReference type="Proteomes" id="UP000299102"/>
    </source>
</evidence>
<proteinExistence type="predicted"/>
<organism evidence="1 2">
    <name type="scientific">Eumeta variegata</name>
    <name type="common">Bagworm moth</name>
    <name type="synonym">Eumeta japonica</name>
    <dbReference type="NCBI Taxonomy" id="151549"/>
    <lineage>
        <taxon>Eukaryota</taxon>
        <taxon>Metazoa</taxon>
        <taxon>Ecdysozoa</taxon>
        <taxon>Arthropoda</taxon>
        <taxon>Hexapoda</taxon>
        <taxon>Insecta</taxon>
        <taxon>Pterygota</taxon>
        <taxon>Neoptera</taxon>
        <taxon>Endopterygota</taxon>
        <taxon>Lepidoptera</taxon>
        <taxon>Glossata</taxon>
        <taxon>Ditrysia</taxon>
        <taxon>Tineoidea</taxon>
        <taxon>Psychidae</taxon>
        <taxon>Oiketicinae</taxon>
        <taxon>Eumeta</taxon>
    </lineage>
</organism>
<accession>A0A4C1VSJ7</accession>
<dbReference type="Proteomes" id="UP000299102">
    <property type="component" value="Unassembled WGS sequence"/>
</dbReference>